<sequence length="190" mass="21181">MAAGIAPAPLEDPGDALCRFCAGDGRTEPLVTPCSCEGTRSTSHKSCLEKRILQNGLTRCLLCNYKYEYKVKTKPVVQWLMSEDNRRDVFQLLSMLTQYLCDTVIIVIAVLKAAEMVIRAPLVIGMVTALCCGTCAMFWISLLFFDLWTFYVPLRRWLRDNTAVELSVPMRSADSQAPESCHSTAELSGE</sequence>
<feature type="domain" description="RING-CH-type" evidence="11">
    <location>
        <begin position="10"/>
        <end position="70"/>
    </location>
</feature>
<dbReference type="GO" id="GO:0016020">
    <property type="term" value="C:membrane"/>
    <property type="evidence" value="ECO:0007669"/>
    <property type="project" value="UniProtKB-SubCell"/>
</dbReference>
<dbReference type="Gene3D" id="3.30.40.10">
    <property type="entry name" value="Zinc/RING finger domain, C3HC4 (zinc finger)"/>
    <property type="match status" value="1"/>
</dbReference>
<evidence type="ECO:0000256" key="3">
    <source>
        <dbReference type="ARBA" id="ARBA00022692"/>
    </source>
</evidence>
<keyword evidence="9 10" id="KW-0472">Membrane</keyword>
<dbReference type="GO" id="GO:0016567">
    <property type="term" value="P:protein ubiquitination"/>
    <property type="evidence" value="ECO:0007669"/>
    <property type="project" value="TreeGrafter"/>
</dbReference>
<keyword evidence="3 10" id="KW-0812">Transmembrane</keyword>
<keyword evidence="7" id="KW-0862">Zinc</keyword>
<evidence type="ECO:0000256" key="6">
    <source>
        <dbReference type="ARBA" id="ARBA00022786"/>
    </source>
</evidence>
<evidence type="ECO:0000256" key="4">
    <source>
        <dbReference type="ARBA" id="ARBA00022723"/>
    </source>
</evidence>
<feature type="transmembrane region" description="Helical" evidence="10">
    <location>
        <begin position="123"/>
        <end position="145"/>
    </location>
</feature>
<proteinExistence type="evidence at transcript level"/>
<keyword evidence="4" id="KW-0479">Metal-binding</keyword>
<dbReference type="Pfam" id="PF12906">
    <property type="entry name" value="RINGv"/>
    <property type="match status" value="1"/>
</dbReference>
<keyword evidence="8 10" id="KW-1133">Transmembrane helix</keyword>
<dbReference type="PROSITE" id="PS51292">
    <property type="entry name" value="ZF_RING_CH"/>
    <property type="match status" value="1"/>
</dbReference>
<evidence type="ECO:0000256" key="10">
    <source>
        <dbReference type="SAM" id="Phobius"/>
    </source>
</evidence>
<evidence type="ECO:0000256" key="9">
    <source>
        <dbReference type="ARBA" id="ARBA00023136"/>
    </source>
</evidence>
<feature type="transmembrane region" description="Helical" evidence="10">
    <location>
        <begin position="89"/>
        <end position="111"/>
    </location>
</feature>
<comment type="subcellular location">
    <subcellularLocation>
        <location evidence="1">Membrane</location>
        <topology evidence="1">Multi-pass membrane protein</topology>
    </subcellularLocation>
</comment>
<evidence type="ECO:0000313" key="12">
    <source>
        <dbReference type="EMBL" id="JAC29740.1"/>
    </source>
</evidence>
<accession>A0A023GAM8</accession>
<organism evidence="12">
    <name type="scientific">Amblyomma triste</name>
    <name type="common">Neotropical tick</name>
    <dbReference type="NCBI Taxonomy" id="251400"/>
    <lineage>
        <taxon>Eukaryota</taxon>
        <taxon>Metazoa</taxon>
        <taxon>Ecdysozoa</taxon>
        <taxon>Arthropoda</taxon>
        <taxon>Chelicerata</taxon>
        <taxon>Arachnida</taxon>
        <taxon>Acari</taxon>
        <taxon>Parasitiformes</taxon>
        <taxon>Ixodida</taxon>
        <taxon>Ixodoidea</taxon>
        <taxon>Ixodidae</taxon>
        <taxon>Amblyomminae</taxon>
        <taxon>Amblyomma</taxon>
    </lineage>
</organism>
<keyword evidence="5" id="KW-0863">Zinc-finger</keyword>
<dbReference type="GO" id="GO:0004842">
    <property type="term" value="F:ubiquitin-protein transferase activity"/>
    <property type="evidence" value="ECO:0007669"/>
    <property type="project" value="TreeGrafter"/>
</dbReference>
<evidence type="ECO:0000256" key="2">
    <source>
        <dbReference type="ARBA" id="ARBA00022679"/>
    </source>
</evidence>
<dbReference type="InterPro" id="IPR011016">
    <property type="entry name" value="Znf_RING-CH"/>
</dbReference>
<reference evidence="12" key="1">
    <citation type="submission" date="2014-03" db="EMBL/GenBank/DDBJ databases">
        <title>The sialotranscriptome of Amblyomma triste, Amblyomma parvum and Amblyomma cajennense ticks, uncovered by 454-based RNA-seq.</title>
        <authorList>
            <person name="Garcia G.R."/>
            <person name="Gardinassi L.G."/>
            <person name="Ribeiro J.M."/>
            <person name="Anatriello E."/>
            <person name="Ferreira B.R."/>
            <person name="Moreira H.N."/>
            <person name="Mafra C."/>
            <person name="Olegario M.M."/>
            <person name="Szabo P.J."/>
            <person name="Miranda-Santos I.K."/>
            <person name="Maruyama S.R."/>
        </authorList>
    </citation>
    <scope>NUCLEOTIDE SEQUENCE</scope>
    <source>
        <strain evidence="12">Mato Grasso do Sul</strain>
        <tissue evidence="12">Salivary glands</tissue>
    </source>
</reference>
<evidence type="ECO:0000256" key="5">
    <source>
        <dbReference type="ARBA" id="ARBA00022771"/>
    </source>
</evidence>
<dbReference type="SUPFAM" id="SSF57850">
    <property type="entry name" value="RING/U-box"/>
    <property type="match status" value="1"/>
</dbReference>
<protein>
    <submittedName>
        <fullName evidence="12">Putative e3 ubiquitin-protein ligase march2</fullName>
    </submittedName>
</protein>
<dbReference type="EMBL" id="GBBM01005678">
    <property type="protein sequence ID" value="JAC29740.1"/>
    <property type="molecule type" value="mRNA"/>
</dbReference>
<dbReference type="InterPro" id="IPR013083">
    <property type="entry name" value="Znf_RING/FYVE/PHD"/>
</dbReference>
<evidence type="ECO:0000256" key="1">
    <source>
        <dbReference type="ARBA" id="ARBA00004141"/>
    </source>
</evidence>
<evidence type="ECO:0000256" key="8">
    <source>
        <dbReference type="ARBA" id="ARBA00022989"/>
    </source>
</evidence>
<dbReference type="PANTHER" id="PTHR46065:SF6">
    <property type="entry name" value="RING FINGER CONTAINING PROTEIN, PUTATIVE-RELATED"/>
    <property type="match status" value="1"/>
</dbReference>
<dbReference type="GO" id="GO:0008270">
    <property type="term" value="F:zinc ion binding"/>
    <property type="evidence" value="ECO:0007669"/>
    <property type="project" value="UniProtKB-KW"/>
</dbReference>
<dbReference type="AlphaFoldDB" id="A0A023GAM8"/>
<keyword evidence="6" id="KW-0833">Ubl conjugation pathway</keyword>
<name>A0A023GAM8_AMBTT</name>
<dbReference type="PANTHER" id="PTHR46065">
    <property type="entry name" value="E3 UBIQUITIN-PROTEIN LIGASE MARCH 2/3 FAMILY MEMBER"/>
    <property type="match status" value="1"/>
</dbReference>
<keyword evidence="2" id="KW-0808">Transferase</keyword>
<dbReference type="SMART" id="SM00744">
    <property type="entry name" value="RINGv"/>
    <property type="match status" value="1"/>
</dbReference>
<evidence type="ECO:0000256" key="7">
    <source>
        <dbReference type="ARBA" id="ARBA00022833"/>
    </source>
</evidence>
<evidence type="ECO:0000259" key="11">
    <source>
        <dbReference type="PROSITE" id="PS51292"/>
    </source>
</evidence>